<sequence length="228" mass="26152">MELLGCVDEYAVSVTHRGYFESKQITPKHGYDEITDEDDEAKMSYNTFIDSIKTGRMNQKLLSIALLQGTSCFGIEFVDQDQMCSLPIYQGVFGKEEGYLYGILGFKSRLLHNIRLVSKLYLDEHAMQKIHKIESQYISEGYYSNIQPESKYIQSLLHYDLTFGGNALGEKQMNEAEQLVQDLKDIILVLSIVCTFAEIMLCVAFRIGHLIEYRKISVQTFSLVMSYE</sequence>
<feature type="transmembrane region" description="Helical" evidence="1">
    <location>
        <begin position="186"/>
        <end position="207"/>
    </location>
</feature>
<keyword evidence="1" id="KW-0472">Membrane</keyword>
<gene>
    <name evidence="2" type="ORF">EZS28_041686</name>
</gene>
<dbReference type="EMBL" id="SNRW01023730">
    <property type="protein sequence ID" value="KAA6362787.1"/>
    <property type="molecule type" value="Genomic_DNA"/>
</dbReference>
<evidence type="ECO:0000313" key="3">
    <source>
        <dbReference type="Proteomes" id="UP000324800"/>
    </source>
</evidence>
<organism evidence="2 3">
    <name type="scientific">Streblomastix strix</name>
    <dbReference type="NCBI Taxonomy" id="222440"/>
    <lineage>
        <taxon>Eukaryota</taxon>
        <taxon>Metamonada</taxon>
        <taxon>Preaxostyla</taxon>
        <taxon>Oxymonadida</taxon>
        <taxon>Streblomastigidae</taxon>
        <taxon>Streblomastix</taxon>
    </lineage>
</organism>
<dbReference type="AlphaFoldDB" id="A0A5J4TX03"/>
<keyword evidence="1" id="KW-1133">Transmembrane helix</keyword>
<keyword evidence="1" id="KW-0812">Transmembrane</keyword>
<evidence type="ECO:0000256" key="1">
    <source>
        <dbReference type="SAM" id="Phobius"/>
    </source>
</evidence>
<name>A0A5J4TX03_9EUKA</name>
<dbReference type="Proteomes" id="UP000324800">
    <property type="component" value="Unassembled WGS sequence"/>
</dbReference>
<evidence type="ECO:0000313" key="2">
    <source>
        <dbReference type="EMBL" id="KAA6362787.1"/>
    </source>
</evidence>
<proteinExistence type="predicted"/>
<protein>
    <submittedName>
        <fullName evidence="2">Uncharacterized protein</fullName>
    </submittedName>
</protein>
<comment type="caution">
    <text evidence="2">The sequence shown here is derived from an EMBL/GenBank/DDBJ whole genome shotgun (WGS) entry which is preliminary data.</text>
</comment>
<reference evidence="2 3" key="1">
    <citation type="submission" date="2019-03" db="EMBL/GenBank/DDBJ databases">
        <title>Single cell metagenomics reveals metabolic interactions within the superorganism composed of flagellate Streblomastix strix and complex community of Bacteroidetes bacteria on its surface.</title>
        <authorList>
            <person name="Treitli S.C."/>
            <person name="Kolisko M."/>
            <person name="Husnik F."/>
            <person name="Keeling P."/>
            <person name="Hampl V."/>
        </authorList>
    </citation>
    <scope>NUCLEOTIDE SEQUENCE [LARGE SCALE GENOMIC DNA]</scope>
    <source>
        <strain evidence="2">ST1C</strain>
    </source>
</reference>
<accession>A0A5J4TX03</accession>